<reference evidence="2 3" key="1">
    <citation type="submission" date="2019-10" db="EMBL/GenBank/DDBJ databases">
        <authorList>
            <person name="Palmer J.M."/>
        </authorList>
    </citation>
    <scope>NUCLEOTIDE SEQUENCE [LARGE SCALE GENOMIC DNA]</scope>
    <source>
        <strain evidence="2 3">TWF696</strain>
    </source>
</reference>
<dbReference type="Proteomes" id="UP001375240">
    <property type="component" value="Unassembled WGS sequence"/>
</dbReference>
<evidence type="ECO:0000259" key="1">
    <source>
        <dbReference type="Pfam" id="PF07883"/>
    </source>
</evidence>
<name>A0AAV9VD38_9PEZI</name>
<dbReference type="PANTHER" id="PTHR36156:SF2">
    <property type="entry name" value="CUPIN TYPE-2 DOMAIN-CONTAINING PROTEIN"/>
    <property type="match status" value="1"/>
</dbReference>
<protein>
    <recommendedName>
        <fullName evidence="1">Cupin type-2 domain-containing protein</fullName>
    </recommendedName>
</protein>
<accession>A0AAV9VD38</accession>
<organism evidence="2 3">
    <name type="scientific">Orbilia brochopaga</name>
    <dbReference type="NCBI Taxonomy" id="3140254"/>
    <lineage>
        <taxon>Eukaryota</taxon>
        <taxon>Fungi</taxon>
        <taxon>Dikarya</taxon>
        <taxon>Ascomycota</taxon>
        <taxon>Pezizomycotina</taxon>
        <taxon>Orbiliomycetes</taxon>
        <taxon>Orbiliales</taxon>
        <taxon>Orbiliaceae</taxon>
        <taxon>Orbilia</taxon>
    </lineage>
</organism>
<dbReference type="SUPFAM" id="SSF51182">
    <property type="entry name" value="RmlC-like cupins"/>
    <property type="match status" value="1"/>
</dbReference>
<dbReference type="PANTHER" id="PTHR36156">
    <property type="entry name" value="SLR2101 PROTEIN"/>
    <property type="match status" value="1"/>
</dbReference>
<dbReference type="Pfam" id="PF07883">
    <property type="entry name" value="Cupin_2"/>
    <property type="match status" value="1"/>
</dbReference>
<dbReference type="AlphaFoldDB" id="A0AAV9VD38"/>
<comment type="caution">
    <text evidence="2">The sequence shown here is derived from an EMBL/GenBank/DDBJ whole genome shotgun (WGS) entry which is preliminary data.</text>
</comment>
<evidence type="ECO:0000313" key="3">
    <source>
        <dbReference type="Proteomes" id="UP001375240"/>
    </source>
</evidence>
<proteinExistence type="predicted"/>
<dbReference type="CDD" id="cd02231">
    <property type="entry name" value="cupin_BLL6423-like"/>
    <property type="match status" value="1"/>
</dbReference>
<sequence length="163" mass="17692">MAAIIPTLTITTHNPDGSVAIHPSSGPIDFPADTTTLQTLYTTHTLPIVLDDEADVKQHTEWTANPVGKPNPGTRVVYVRFPPGAEMGMHVTPTVDFGVVVDGEVELLLPGGETRLLRRGDVVIQRETWHGWRNASREKEVLMLFVAVSAQPVRVGEHLGGDS</sequence>
<gene>
    <name evidence="2" type="ORF">TWF696_000864</name>
</gene>
<dbReference type="InterPro" id="IPR014710">
    <property type="entry name" value="RmlC-like_jellyroll"/>
</dbReference>
<keyword evidence="3" id="KW-1185">Reference proteome</keyword>
<dbReference type="InterPro" id="IPR011051">
    <property type="entry name" value="RmlC_Cupin_sf"/>
</dbReference>
<evidence type="ECO:0000313" key="2">
    <source>
        <dbReference type="EMBL" id="KAK6359723.1"/>
    </source>
</evidence>
<dbReference type="EMBL" id="JAVHNQ010000001">
    <property type="protein sequence ID" value="KAK6359723.1"/>
    <property type="molecule type" value="Genomic_DNA"/>
</dbReference>
<dbReference type="InterPro" id="IPR047142">
    <property type="entry name" value="OryJ/VirC-like"/>
</dbReference>
<dbReference type="Gene3D" id="2.60.120.10">
    <property type="entry name" value="Jelly Rolls"/>
    <property type="match status" value="1"/>
</dbReference>
<feature type="domain" description="Cupin type-2" evidence="1">
    <location>
        <begin position="78"/>
        <end position="146"/>
    </location>
</feature>
<dbReference type="InterPro" id="IPR013096">
    <property type="entry name" value="Cupin_2"/>
</dbReference>